<evidence type="ECO:0000313" key="4">
    <source>
        <dbReference type="Proteomes" id="UP000799441"/>
    </source>
</evidence>
<dbReference type="InterPro" id="IPR050523">
    <property type="entry name" value="AKR_Detox_Biosynth"/>
</dbReference>
<evidence type="ECO:0000313" key="3">
    <source>
        <dbReference type="EMBL" id="KAF2726070.1"/>
    </source>
</evidence>
<dbReference type="SUPFAM" id="SSF51430">
    <property type="entry name" value="NAD(P)-linked oxidoreductase"/>
    <property type="match status" value="1"/>
</dbReference>
<dbReference type="PANTHER" id="PTHR43364">
    <property type="entry name" value="NADH-SPECIFIC METHYLGLYOXAL REDUCTASE-RELATED"/>
    <property type="match status" value="1"/>
</dbReference>
<dbReference type="PRINTS" id="PR00069">
    <property type="entry name" value="ALDKETRDTASE"/>
</dbReference>
<proteinExistence type="predicted"/>
<dbReference type="AlphaFoldDB" id="A0A9P4QHX0"/>
<protein>
    <submittedName>
        <fullName evidence="3">Aldo/keto reductase</fullName>
    </submittedName>
</protein>
<dbReference type="GO" id="GO:0016491">
    <property type="term" value="F:oxidoreductase activity"/>
    <property type="evidence" value="ECO:0007669"/>
    <property type="project" value="UniProtKB-KW"/>
</dbReference>
<dbReference type="InterPro" id="IPR023210">
    <property type="entry name" value="NADP_OxRdtase_dom"/>
</dbReference>
<dbReference type="PANTHER" id="PTHR43364:SF4">
    <property type="entry name" value="NAD(P)-LINKED OXIDOREDUCTASE SUPERFAMILY PROTEIN"/>
    <property type="match status" value="1"/>
</dbReference>
<sequence>MTPQIIFGDIAGIPDKDLPDLAIALKDAGITRLDTAARYGGAPHASEKRSGAAGLPKQFTIDSKVLWDSPQSGPHSAEKVAQSVSESLASLGVEKVNVLYLHGPDDATPLAEQVRAIDAVYKQGKFNKFGVSNFDAAMLQECLDIATRENLVKPSVFQGQFNLVCRAWGDEVFPILRSNNMHFNAYSPLAGGFLLGNFTTNGHSGGNRFSDESPSGALYKRWFDKPSLHEAVKKLRTISEESGIAMADLSLRWLTYHSILGEGDGIILGASKISQVERNARQIRDGPLPEDVAQRLNALKRADGIWSSEVQGLE</sequence>
<feature type="domain" description="NADP-dependent oxidoreductase" evidence="2">
    <location>
        <begin position="18"/>
        <end position="299"/>
    </location>
</feature>
<dbReference type="Pfam" id="PF00248">
    <property type="entry name" value="Aldo_ket_red"/>
    <property type="match status" value="1"/>
</dbReference>
<dbReference type="OrthoDB" id="48988at2759"/>
<dbReference type="InterPro" id="IPR020471">
    <property type="entry name" value="AKR"/>
</dbReference>
<gene>
    <name evidence="3" type="ORF">K431DRAFT_335558</name>
</gene>
<keyword evidence="1" id="KW-0560">Oxidoreductase</keyword>
<reference evidence="3" key="1">
    <citation type="journal article" date="2020" name="Stud. Mycol.">
        <title>101 Dothideomycetes genomes: a test case for predicting lifestyles and emergence of pathogens.</title>
        <authorList>
            <person name="Haridas S."/>
            <person name="Albert R."/>
            <person name="Binder M."/>
            <person name="Bloem J."/>
            <person name="Labutti K."/>
            <person name="Salamov A."/>
            <person name="Andreopoulos B."/>
            <person name="Baker S."/>
            <person name="Barry K."/>
            <person name="Bills G."/>
            <person name="Bluhm B."/>
            <person name="Cannon C."/>
            <person name="Castanera R."/>
            <person name="Culley D."/>
            <person name="Daum C."/>
            <person name="Ezra D."/>
            <person name="Gonzalez J."/>
            <person name="Henrissat B."/>
            <person name="Kuo A."/>
            <person name="Liang C."/>
            <person name="Lipzen A."/>
            <person name="Lutzoni F."/>
            <person name="Magnuson J."/>
            <person name="Mondo S."/>
            <person name="Nolan M."/>
            <person name="Ohm R."/>
            <person name="Pangilinan J."/>
            <person name="Park H.-J."/>
            <person name="Ramirez L."/>
            <person name="Alfaro M."/>
            <person name="Sun H."/>
            <person name="Tritt A."/>
            <person name="Yoshinaga Y."/>
            <person name="Zwiers L.-H."/>
            <person name="Turgeon B."/>
            <person name="Goodwin S."/>
            <person name="Spatafora J."/>
            <person name="Crous P."/>
            <person name="Grigoriev I."/>
        </authorList>
    </citation>
    <scope>NUCLEOTIDE SEQUENCE</scope>
    <source>
        <strain evidence="3">CBS 116435</strain>
    </source>
</reference>
<dbReference type="CDD" id="cd19075">
    <property type="entry name" value="AKR_AKR7A1-5"/>
    <property type="match status" value="1"/>
</dbReference>
<comment type="caution">
    <text evidence="3">The sequence shown here is derived from an EMBL/GenBank/DDBJ whole genome shotgun (WGS) entry which is preliminary data.</text>
</comment>
<name>A0A9P4QHX0_9PEZI</name>
<dbReference type="Proteomes" id="UP000799441">
    <property type="component" value="Unassembled WGS sequence"/>
</dbReference>
<dbReference type="Gene3D" id="3.20.20.100">
    <property type="entry name" value="NADP-dependent oxidoreductase domain"/>
    <property type="match status" value="1"/>
</dbReference>
<keyword evidence="4" id="KW-1185">Reference proteome</keyword>
<evidence type="ECO:0000256" key="1">
    <source>
        <dbReference type="ARBA" id="ARBA00023002"/>
    </source>
</evidence>
<organism evidence="3 4">
    <name type="scientific">Polychaeton citri CBS 116435</name>
    <dbReference type="NCBI Taxonomy" id="1314669"/>
    <lineage>
        <taxon>Eukaryota</taxon>
        <taxon>Fungi</taxon>
        <taxon>Dikarya</taxon>
        <taxon>Ascomycota</taxon>
        <taxon>Pezizomycotina</taxon>
        <taxon>Dothideomycetes</taxon>
        <taxon>Dothideomycetidae</taxon>
        <taxon>Capnodiales</taxon>
        <taxon>Capnodiaceae</taxon>
        <taxon>Polychaeton</taxon>
    </lineage>
</organism>
<accession>A0A9P4QHX0</accession>
<evidence type="ECO:0000259" key="2">
    <source>
        <dbReference type="Pfam" id="PF00248"/>
    </source>
</evidence>
<dbReference type="InterPro" id="IPR036812">
    <property type="entry name" value="NAD(P)_OxRdtase_dom_sf"/>
</dbReference>
<dbReference type="EMBL" id="MU003765">
    <property type="protein sequence ID" value="KAF2726070.1"/>
    <property type="molecule type" value="Genomic_DNA"/>
</dbReference>